<dbReference type="SUPFAM" id="SSF48371">
    <property type="entry name" value="ARM repeat"/>
    <property type="match status" value="1"/>
</dbReference>
<dbReference type="GO" id="GO:0005737">
    <property type="term" value="C:cytoplasm"/>
    <property type="evidence" value="ECO:0007669"/>
    <property type="project" value="UniProtKB-SubCell"/>
</dbReference>
<evidence type="ECO:0000256" key="7">
    <source>
        <dbReference type="ARBA" id="ARBA00022490"/>
    </source>
</evidence>
<gene>
    <name evidence="18" type="primary">NCAPD2</name>
</gene>
<dbReference type="PANTHER" id="PTHR14222">
    <property type="entry name" value="CONDENSIN"/>
    <property type="match status" value="1"/>
</dbReference>
<evidence type="ECO:0000256" key="14">
    <source>
        <dbReference type="PIRNR" id="PIRNR017127"/>
    </source>
</evidence>
<evidence type="ECO:0000256" key="13">
    <source>
        <dbReference type="ARBA" id="ARBA00023306"/>
    </source>
</evidence>
<dbReference type="Proteomes" id="UP000694569">
    <property type="component" value="Unplaced"/>
</dbReference>
<evidence type="ECO:0000256" key="1">
    <source>
        <dbReference type="ARBA" id="ARBA00004123"/>
    </source>
</evidence>
<dbReference type="Pfam" id="PF12717">
    <property type="entry name" value="Cnd1"/>
    <property type="match status" value="1"/>
</dbReference>
<keyword evidence="11 14" id="KW-0226">DNA condensation</keyword>
<dbReference type="GO" id="GO:0000779">
    <property type="term" value="C:condensed chromosome, centromeric region"/>
    <property type="evidence" value="ECO:0007669"/>
    <property type="project" value="TreeGrafter"/>
</dbReference>
<feature type="region of interest" description="Disordered" evidence="15">
    <location>
        <begin position="935"/>
        <end position="960"/>
    </location>
</feature>
<evidence type="ECO:0000256" key="3">
    <source>
        <dbReference type="ARBA" id="ARBA00004496"/>
    </source>
</evidence>
<organism evidence="18 19">
    <name type="scientific">Leptobrachium leishanense</name>
    <name type="common">Leishan spiny toad</name>
    <dbReference type="NCBI Taxonomy" id="445787"/>
    <lineage>
        <taxon>Eukaryota</taxon>
        <taxon>Metazoa</taxon>
        <taxon>Chordata</taxon>
        <taxon>Craniata</taxon>
        <taxon>Vertebrata</taxon>
        <taxon>Euteleostomi</taxon>
        <taxon>Amphibia</taxon>
        <taxon>Batrachia</taxon>
        <taxon>Anura</taxon>
        <taxon>Pelobatoidea</taxon>
        <taxon>Megophryidae</taxon>
        <taxon>Leptobrachium</taxon>
    </lineage>
</organism>
<evidence type="ECO:0000256" key="5">
    <source>
        <dbReference type="ARBA" id="ARBA00016064"/>
    </source>
</evidence>
<dbReference type="InterPro" id="IPR026971">
    <property type="entry name" value="CND1/NCAPD3"/>
</dbReference>
<dbReference type="GO" id="GO:0010032">
    <property type="term" value="P:meiotic chromosome condensation"/>
    <property type="evidence" value="ECO:0007669"/>
    <property type="project" value="TreeGrafter"/>
</dbReference>
<comment type="subcellular location">
    <subcellularLocation>
        <location evidence="2">Chromosome</location>
    </subcellularLocation>
    <subcellularLocation>
        <location evidence="3">Cytoplasm</location>
    </subcellularLocation>
    <subcellularLocation>
        <location evidence="1">Nucleus</location>
    </subcellularLocation>
</comment>
<dbReference type="InterPro" id="IPR032682">
    <property type="entry name" value="Cnd1_C"/>
</dbReference>
<dbReference type="PIRSF" id="PIRSF017127">
    <property type="entry name" value="Condensin_D2"/>
    <property type="match status" value="1"/>
</dbReference>
<evidence type="ECO:0000256" key="2">
    <source>
        <dbReference type="ARBA" id="ARBA00004286"/>
    </source>
</evidence>
<evidence type="ECO:0000256" key="8">
    <source>
        <dbReference type="ARBA" id="ARBA00022553"/>
    </source>
</evidence>
<reference evidence="18" key="2">
    <citation type="submission" date="2025-09" db="UniProtKB">
        <authorList>
            <consortium name="Ensembl"/>
        </authorList>
    </citation>
    <scope>IDENTIFICATION</scope>
</reference>
<keyword evidence="9 14" id="KW-0132">Cell division</keyword>
<accession>A0A8C5N0N7</accession>
<keyword evidence="8" id="KW-0597">Phosphoprotein</keyword>
<keyword evidence="7" id="KW-0963">Cytoplasm</keyword>
<dbReference type="GeneTree" id="ENSGT00940000153566"/>
<comment type="function">
    <text evidence="14">Regulatory subunit of the condensin complex, a complex required for conversion of interphase chromatin into mitotic-like condense chromosomes. The condensin complex probably introduces positive supercoils into relaxed DNA in the presence of type I topoisomerases and converts nicked DNA into positive knotted forms in the presence of type II topoisomerases.</text>
</comment>
<comment type="similarity">
    <text evidence="4 14">Belongs to the CND1 (condensin subunit 1) family.</text>
</comment>
<feature type="compositionally biased region" description="Basic residues" evidence="15">
    <location>
        <begin position="1295"/>
        <end position="1305"/>
    </location>
</feature>
<feature type="domain" description="Condensin complex subunit 1 N-terminal" evidence="17">
    <location>
        <begin position="82"/>
        <end position="245"/>
    </location>
</feature>
<dbReference type="GO" id="GO:0000796">
    <property type="term" value="C:condensin complex"/>
    <property type="evidence" value="ECO:0007669"/>
    <property type="project" value="TreeGrafter"/>
</dbReference>
<dbReference type="InterPro" id="IPR011989">
    <property type="entry name" value="ARM-like"/>
</dbReference>
<dbReference type="Ensembl" id="ENSLLET00000020622.1">
    <property type="protein sequence ID" value="ENSLLEP00000019839.1"/>
    <property type="gene ID" value="ENSLLEG00000012569.1"/>
</dbReference>
<evidence type="ECO:0000313" key="18">
    <source>
        <dbReference type="Ensembl" id="ENSLLEP00000019839.1"/>
    </source>
</evidence>
<feature type="region of interest" description="Disordered" evidence="15">
    <location>
        <begin position="1278"/>
        <end position="1374"/>
    </location>
</feature>
<dbReference type="InterPro" id="IPR007673">
    <property type="entry name" value="Condensin_cplx_su1"/>
</dbReference>
<evidence type="ECO:0000256" key="11">
    <source>
        <dbReference type="ARBA" id="ARBA00023067"/>
    </source>
</evidence>
<dbReference type="GO" id="GO:0007076">
    <property type="term" value="P:mitotic chromosome condensation"/>
    <property type="evidence" value="ECO:0007669"/>
    <property type="project" value="InterPro"/>
</dbReference>
<evidence type="ECO:0000259" key="17">
    <source>
        <dbReference type="Pfam" id="PF12922"/>
    </source>
</evidence>
<evidence type="ECO:0000256" key="4">
    <source>
        <dbReference type="ARBA" id="ARBA00009606"/>
    </source>
</evidence>
<name>A0A8C5N0N7_9ANUR</name>
<protein>
    <recommendedName>
        <fullName evidence="5 14">Condensin complex subunit 1</fullName>
    </recommendedName>
</protein>
<dbReference type="InterPro" id="IPR016024">
    <property type="entry name" value="ARM-type_fold"/>
</dbReference>
<evidence type="ECO:0000313" key="19">
    <source>
        <dbReference type="Proteomes" id="UP000694569"/>
    </source>
</evidence>
<dbReference type="Gene3D" id="1.25.10.10">
    <property type="entry name" value="Leucine-rich Repeat Variant"/>
    <property type="match status" value="2"/>
</dbReference>
<dbReference type="Pfam" id="PF12922">
    <property type="entry name" value="Cnd1_N"/>
    <property type="match status" value="1"/>
</dbReference>
<feature type="domain" description="Condensin complex subunit 1 C-terminal" evidence="16">
    <location>
        <begin position="1048"/>
        <end position="1208"/>
    </location>
</feature>
<dbReference type="PANTHER" id="PTHR14222:SF2">
    <property type="entry name" value="CONDENSIN COMPLEX SUBUNIT 1"/>
    <property type="match status" value="1"/>
</dbReference>
<dbReference type="GO" id="GO:0042393">
    <property type="term" value="F:histone binding"/>
    <property type="evidence" value="ECO:0007669"/>
    <property type="project" value="TreeGrafter"/>
</dbReference>
<dbReference type="GO" id="GO:0005634">
    <property type="term" value="C:nucleus"/>
    <property type="evidence" value="ECO:0007669"/>
    <property type="project" value="UniProtKB-SubCell"/>
</dbReference>
<evidence type="ECO:0000256" key="10">
    <source>
        <dbReference type="ARBA" id="ARBA00022776"/>
    </source>
</evidence>
<keyword evidence="6" id="KW-0158">Chromosome</keyword>
<keyword evidence="10 14" id="KW-0498">Mitosis</keyword>
<evidence type="ECO:0000256" key="15">
    <source>
        <dbReference type="SAM" id="MobiDB-lite"/>
    </source>
</evidence>
<feature type="compositionally biased region" description="Polar residues" evidence="15">
    <location>
        <begin position="1307"/>
        <end position="1320"/>
    </location>
</feature>
<feature type="compositionally biased region" description="Acidic residues" evidence="15">
    <location>
        <begin position="1342"/>
        <end position="1354"/>
    </location>
</feature>
<dbReference type="GO" id="GO:0051301">
    <property type="term" value="P:cell division"/>
    <property type="evidence" value="ECO:0007669"/>
    <property type="project" value="UniProtKB-KW"/>
</dbReference>
<dbReference type="FunFam" id="1.25.10.10:FF:000695">
    <property type="entry name" value="Condensin complex subunit 1"/>
    <property type="match status" value="1"/>
</dbReference>
<evidence type="ECO:0000256" key="12">
    <source>
        <dbReference type="ARBA" id="ARBA00023242"/>
    </source>
</evidence>
<keyword evidence="19" id="KW-1185">Reference proteome</keyword>
<evidence type="ECO:0000259" key="16">
    <source>
        <dbReference type="Pfam" id="PF12717"/>
    </source>
</evidence>
<reference evidence="18" key="1">
    <citation type="submission" date="2025-08" db="UniProtKB">
        <authorList>
            <consortium name="Ensembl"/>
        </authorList>
    </citation>
    <scope>IDENTIFICATION</scope>
</reference>
<keyword evidence="12" id="KW-0539">Nucleus</keyword>
<evidence type="ECO:0000256" key="6">
    <source>
        <dbReference type="ARBA" id="ARBA00022454"/>
    </source>
</evidence>
<keyword evidence="13 14" id="KW-0131">Cell cycle</keyword>
<sequence>MIRLLFLQTMTVNFQIPLSFGELLKSGGIGQYVVQEVLPVRQLDSQLSAFQTALRAQGPLCVLHHFDSLYSILHHFRSLDSALKEDFLEAMVKATCRHSSDLPVVLEDLTMAQTQRNDHLNTLKMNCFLLAQLVDAFESETYKAALRNVEPSRKGKKTKSKPDGFSWELEREKVLQTLTHVLQLEIRRLWSMSVLEEEFVSMVSGCCYKMMENPNIAQAKNKPVRDALGHLLGVMVKRYSHMLSASVKVIQLLQHFDHLAPVLVQAVSLWATEYGMKPVVGEILREVGLKCSQDLSREPSGVRTLAAFLTELSERIPAIMMPNISVLLEYLDGESYVMRNAMLTVMGEMVIRVLSGDQLDETERSTRDEFLDTLHEHLHDVNSFVRSCVLQIYNRIVQKKALPLTRFQSVVARVVGRLSDKSVNVCKNAIQLLASFLANNPFTCKLGRVDLDGPLLKETKTLNEMKENLAKKQTVAVISPEEEWEAMFPEVQRAFRMWKEEVDEDKDLHDEAETPDALREQILLLLKKSSYKNAIRLIQRGAQRFKDDSLFGAGEAMEEEAVLESLGQIFTVKSPPQADTAGEDPSEAASEQAFQELRKQEMLVQYLTDAHKFSVKIEEAIHAISRMMYETAVSVVQEVIEFFVTVSHFGVPQAVLGIQRMLPLVWSKEPGVREAVINAYRRLYLTPKGDSERVNAQDLIHNLALLMVDASAGMINCLEEIMYEFMQKGDIRPSVTQLLWERFSMKSPCSRLERRAAVMLLGMMSRSEPEIVVSNLDTLVTVGLGDRVQEDYQLAQDVCTSILKITDSRKSSVGKSRAPFRLPRDHSLFVHLGDAVAGGIGQTDSHWLPFKEAAVRLVYELAEEPDVICSEILHRSSQRVLEQLKSEEEGSTLPTFLLTHLLSLAGDVVLNQIVHLERAVSAELRRRRVLKEEQEAKKVGSGKQKKGKGDESAMEEELGLTGASADDVEAELIRKICENEVLGGQQYLSAFLPLVLQICRNPGKYSDPDLGTVASLTLAKYMMISSDFCDTHLRLLFTLLEKSPLPRVRSNIMIALGDLSIRFPNLIEPWTPHLYARLRDASQDVRKTSGLVMTHLILKDMVKVKGQVSEMAVLLIDPDQEIASLARNFFNELSNKGNSVYNLLPDIISRLSDPDCGVEEESFQMIMKHLLSYITKDKQTESLVEKMCHRFRTARTERQWRDLAHCLSLLPFTEKGLRKMQDCFDCYGDKLSDDGVYNSFMNTVGKMRRGAKPELKTLIDEFEQKLSKCHNKGLENMDAEDTTEANAENQPPPSARKKAPAKRRPLSSVNASQKSNTGGDFQTPKPKPRRTTHKNVVITFSSDEESDFDAELSEAETPKNPTPIRRTSARSRAK</sequence>
<dbReference type="InterPro" id="IPR024324">
    <property type="entry name" value="Condensin_cplx_su1_N"/>
</dbReference>
<evidence type="ECO:0000256" key="9">
    <source>
        <dbReference type="ARBA" id="ARBA00022618"/>
    </source>
</evidence>
<dbReference type="OrthoDB" id="436262at2759"/>
<proteinExistence type="inferred from homology"/>